<evidence type="ECO:0000256" key="1">
    <source>
        <dbReference type="ARBA" id="ARBA00009902"/>
    </source>
</evidence>
<keyword evidence="3" id="KW-0326">Glycosidase</keyword>
<dbReference type="InterPro" id="IPR013148">
    <property type="entry name" value="Glyco_hydro_32_N"/>
</dbReference>
<gene>
    <name evidence="7" type="ORF">L0C25_02260</name>
</gene>
<dbReference type="SUPFAM" id="SSF75005">
    <property type="entry name" value="Arabinanase/levansucrase/invertase"/>
    <property type="match status" value="1"/>
</dbReference>
<protein>
    <submittedName>
        <fullName evidence="7">Glycoside hydrolase</fullName>
    </submittedName>
</protein>
<feature type="domain" description="Glycosyl hydrolase family 32 N-terminal" evidence="6">
    <location>
        <begin position="74"/>
        <end position="245"/>
    </location>
</feature>
<keyword evidence="2 7" id="KW-0378">Hydrolase</keyword>
<dbReference type="RefSeq" id="WP_271634761.1">
    <property type="nucleotide sequence ID" value="NZ_CP094970.1"/>
</dbReference>
<accession>A0AA46TIE9</accession>
<evidence type="ECO:0000313" key="7">
    <source>
        <dbReference type="EMBL" id="UYM05917.1"/>
    </source>
</evidence>
<keyword evidence="8" id="KW-1185">Reference proteome</keyword>
<feature type="region of interest" description="Disordered" evidence="4">
    <location>
        <begin position="435"/>
        <end position="562"/>
    </location>
</feature>
<evidence type="ECO:0000256" key="2">
    <source>
        <dbReference type="ARBA" id="ARBA00022801"/>
    </source>
</evidence>
<proteinExistence type="inferred from homology"/>
<dbReference type="Gene3D" id="2.115.10.20">
    <property type="entry name" value="Glycosyl hydrolase domain, family 43"/>
    <property type="match status" value="2"/>
</dbReference>
<sequence length="562" mass="62215">MRLRRLRWRAVLAILTVVSAAATVTAPAATSADRPASGERTAKVVQKPYERVDRGVGAGERFRIYDPSVGESKQWYINDHTFVQGPDGTWHMFGITHEEPANPLDETYFAHATADSLTQEQWVKQEPVMHADPDSGETHVWAPYVMEHDGTYYMFYAGGTDDHERYRMQLATSTDLYHWERHPENPLFTDGYDARDPMVLRVGDQWVMYYTANSRPDGGHHIVAYRTSDDLVHWSERGVALKHPVTGTFGGPTESPYVVQDGDDYYLSTCCTSNYTDTRVYHSNDPLHFDVSDEVGQIDEHASEIVRDGDDLYVSGAGWGQGGLYLRPLDLDKELVTEGRIIKTGGYRLDLQTAPHASIRSMDVRARGGWRRVLNDDFRATAPYLAVGNFGSTDPAGKPRRVAVRKDGRRLALRGVPLGDEPARVDWRFRFSPSTSTCPPTGMSTAARMRRCGRSPCPSTRRCRGSATTRTSTATQVTSPGSRASRSPARDARRSPPRTCATLRGAATTGSSTVRWAPSSGRRCGPRVANRWPVRPTRAAPGESARHRAAATARSASGSTVP</sequence>
<dbReference type="InterPro" id="IPR023296">
    <property type="entry name" value="Glyco_hydro_beta-prop_sf"/>
</dbReference>
<evidence type="ECO:0000256" key="3">
    <source>
        <dbReference type="ARBA" id="ARBA00023295"/>
    </source>
</evidence>
<feature type="chain" id="PRO_5041410735" evidence="5">
    <location>
        <begin position="29"/>
        <end position="562"/>
    </location>
</feature>
<dbReference type="Proteomes" id="UP001164390">
    <property type="component" value="Chromosome"/>
</dbReference>
<name>A0AA46TIE9_9ACTN</name>
<feature type="compositionally biased region" description="Polar residues" evidence="4">
    <location>
        <begin position="435"/>
        <end position="444"/>
    </location>
</feature>
<evidence type="ECO:0000259" key="6">
    <source>
        <dbReference type="Pfam" id="PF00251"/>
    </source>
</evidence>
<evidence type="ECO:0000256" key="5">
    <source>
        <dbReference type="SAM" id="SignalP"/>
    </source>
</evidence>
<feature type="compositionally biased region" description="Low complexity" evidence="4">
    <location>
        <begin position="550"/>
        <end position="562"/>
    </location>
</feature>
<dbReference type="AlphaFoldDB" id="A0AA46TIE9"/>
<comment type="similarity">
    <text evidence="1">Belongs to the glycosyl hydrolase 32 family.</text>
</comment>
<dbReference type="KEGG" id="sgrg:L0C25_02260"/>
<reference evidence="7" key="1">
    <citation type="submission" date="2022-01" db="EMBL/GenBank/DDBJ databases">
        <title>Nocardioidaceae gen. sp. A5X3R13.</title>
        <authorList>
            <person name="Lopez Marin M.A."/>
            <person name="Uhlik O."/>
        </authorList>
    </citation>
    <scope>NUCLEOTIDE SEQUENCE</scope>
    <source>
        <strain evidence="7">A5X3R13</strain>
    </source>
</reference>
<dbReference type="EMBL" id="CP094970">
    <property type="protein sequence ID" value="UYM05917.1"/>
    <property type="molecule type" value="Genomic_DNA"/>
</dbReference>
<evidence type="ECO:0000256" key="4">
    <source>
        <dbReference type="SAM" id="MobiDB-lite"/>
    </source>
</evidence>
<feature type="signal peptide" evidence="5">
    <location>
        <begin position="1"/>
        <end position="28"/>
    </location>
</feature>
<dbReference type="PANTHER" id="PTHR43301">
    <property type="entry name" value="ARABINAN ENDO-1,5-ALPHA-L-ARABINOSIDASE"/>
    <property type="match status" value="1"/>
</dbReference>
<dbReference type="Pfam" id="PF00251">
    <property type="entry name" value="Glyco_hydro_32N"/>
    <property type="match status" value="1"/>
</dbReference>
<organism evidence="7 8">
    <name type="scientific">Solicola gregarius</name>
    <dbReference type="NCBI Taxonomy" id="2908642"/>
    <lineage>
        <taxon>Bacteria</taxon>
        <taxon>Bacillati</taxon>
        <taxon>Actinomycetota</taxon>
        <taxon>Actinomycetes</taxon>
        <taxon>Propionibacteriales</taxon>
        <taxon>Nocardioidaceae</taxon>
        <taxon>Solicola</taxon>
    </lineage>
</organism>
<dbReference type="InterPro" id="IPR050727">
    <property type="entry name" value="GH43_arabinanases"/>
</dbReference>
<dbReference type="GO" id="GO:0016798">
    <property type="term" value="F:hydrolase activity, acting on glycosyl bonds"/>
    <property type="evidence" value="ECO:0007669"/>
    <property type="project" value="UniProtKB-KW"/>
</dbReference>
<dbReference type="PANTHER" id="PTHR43301:SF3">
    <property type="entry name" value="ARABINAN ENDO-1,5-ALPHA-L-ARABINOSIDASE A-RELATED"/>
    <property type="match status" value="1"/>
</dbReference>
<evidence type="ECO:0000313" key="8">
    <source>
        <dbReference type="Proteomes" id="UP001164390"/>
    </source>
</evidence>
<keyword evidence="5" id="KW-0732">Signal</keyword>
<feature type="compositionally biased region" description="Low complexity" evidence="4">
    <location>
        <begin position="465"/>
        <end position="487"/>
    </location>
</feature>